<sequence>MSTLAIRLCKPCRQRKMLPGLFFLRKWSASRGMSQKVSFPHHSVQVFRPLEHCKFLQSRGQVMATLCCPFSSSSHQNQAASDVPDSGKEQLISQMNIRLVNENSFLSWCRNAYLSTVVGVAMMAEGVGGLAQSAGLGALLVGTMNLAWGTGCHVTNLIRLRHVSGMSGFTLFLHLAGSSLHCFLWAFVLICYIGFLDETRWPAQEEGMVPSRERGDNKSGLRKV</sequence>
<reference evidence="2 3" key="1">
    <citation type="journal article" date="2021" name="Elife">
        <title>Chloroplast acquisition without the gene transfer in kleptoplastic sea slugs, Plakobranchus ocellatus.</title>
        <authorList>
            <person name="Maeda T."/>
            <person name="Takahashi S."/>
            <person name="Yoshida T."/>
            <person name="Shimamura S."/>
            <person name="Takaki Y."/>
            <person name="Nagai Y."/>
            <person name="Toyoda A."/>
            <person name="Suzuki Y."/>
            <person name="Arimoto A."/>
            <person name="Ishii H."/>
            <person name="Satoh N."/>
            <person name="Nishiyama T."/>
            <person name="Hasebe M."/>
            <person name="Maruyama T."/>
            <person name="Minagawa J."/>
            <person name="Obokata J."/>
            <person name="Shigenobu S."/>
        </authorList>
    </citation>
    <scope>NUCLEOTIDE SEQUENCE [LARGE SCALE GENOMIC DNA]</scope>
</reference>
<keyword evidence="1" id="KW-1133">Transmembrane helix</keyword>
<evidence type="ECO:0000256" key="1">
    <source>
        <dbReference type="SAM" id="Phobius"/>
    </source>
</evidence>
<dbReference type="Proteomes" id="UP000735302">
    <property type="component" value="Unassembled WGS sequence"/>
</dbReference>
<keyword evidence="3" id="KW-1185">Reference proteome</keyword>
<feature type="transmembrane region" description="Helical" evidence="1">
    <location>
        <begin position="130"/>
        <end position="148"/>
    </location>
</feature>
<proteinExistence type="predicted"/>
<keyword evidence="1" id="KW-0472">Membrane</keyword>
<dbReference type="EMBL" id="BLXT01003741">
    <property type="protein sequence ID" value="GFO04773.1"/>
    <property type="molecule type" value="Genomic_DNA"/>
</dbReference>
<evidence type="ECO:0000313" key="2">
    <source>
        <dbReference type="EMBL" id="GFO04773.1"/>
    </source>
</evidence>
<evidence type="ECO:0000313" key="3">
    <source>
        <dbReference type="Proteomes" id="UP000735302"/>
    </source>
</evidence>
<protein>
    <submittedName>
        <fullName evidence="2">Transmembrane protein 160</fullName>
    </submittedName>
</protein>
<dbReference type="AlphaFoldDB" id="A0AAV4ADC6"/>
<name>A0AAV4ADC6_9GAST</name>
<organism evidence="2 3">
    <name type="scientific">Plakobranchus ocellatus</name>
    <dbReference type="NCBI Taxonomy" id="259542"/>
    <lineage>
        <taxon>Eukaryota</taxon>
        <taxon>Metazoa</taxon>
        <taxon>Spiralia</taxon>
        <taxon>Lophotrochozoa</taxon>
        <taxon>Mollusca</taxon>
        <taxon>Gastropoda</taxon>
        <taxon>Heterobranchia</taxon>
        <taxon>Euthyneura</taxon>
        <taxon>Panpulmonata</taxon>
        <taxon>Sacoglossa</taxon>
        <taxon>Placobranchoidea</taxon>
        <taxon>Plakobranchidae</taxon>
        <taxon>Plakobranchus</taxon>
    </lineage>
</organism>
<accession>A0AAV4ADC6</accession>
<keyword evidence="1 2" id="KW-0812">Transmembrane</keyword>
<comment type="caution">
    <text evidence="2">The sequence shown here is derived from an EMBL/GenBank/DDBJ whole genome shotgun (WGS) entry which is preliminary data.</text>
</comment>
<feature type="transmembrane region" description="Helical" evidence="1">
    <location>
        <begin position="169"/>
        <end position="195"/>
    </location>
</feature>
<gene>
    <name evidence="2" type="ORF">PoB_003127800</name>
</gene>